<name>A0A3S5CII5_9MICO</name>
<dbReference type="Proteomes" id="UP000288603">
    <property type="component" value="Unassembled WGS sequence"/>
</dbReference>
<feature type="region of interest" description="Disordered" evidence="1">
    <location>
        <begin position="1"/>
        <end position="20"/>
    </location>
</feature>
<organism evidence="2 3">
    <name type="scientific">Labedella populi</name>
    <dbReference type="NCBI Taxonomy" id="2498850"/>
    <lineage>
        <taxon>Bacteria</taxon>
        <taxon>Bacillati</taxon>
        <taxon>Actinomycetota</taxon>
        <taxon>Actinomycetes</taxon>
        <taxon>Micrococcales</taxon>
        <taxon>Microbacteriaceae</taxon>
        <taxon>Labedella</taxon>
    </lineage>
</organism>
<evidence type="ECO:0000256" key="1">
    <source>
        <dbReference type="SAM" id="MobiDB-lite"/>
    </source>
</evidence>
<accession>A0A3S5CII5</accession>
<dbReference type="AlphaFoldDB" id="A0A3S5CII5"/>
<evidence type="ECO:0000313" key="2">
    <source>
        <dbReference type="EMBL" id="RWZ58441.1"/>
    </source>
</evidence>
<evidence type="ECO:0000313" key="3">
    <source>
        <dbReference type="Proteomes" id="UP000288603"/>
    </source>
</evidence>
<dbReference type="EMBL" id="RZNC01000006">
    <property type="protein sequence ID" value="RWZ58441.1"/>
    <property type="molecule type" value="Genomic_DNA"/>
</dbReference>
<gene>
    <name evidence="2" type="ORF">ELQ92_14125</name>
</gene>
<protein>
    <submittedName>
        <fullName evidence="2">Uncharacterized protein</fullName>
    </submittedName>
</protein>
<dbReference type="OrthoDB" id="4915037at2"/>
<dbReference type="RefSeq" id="WP_128499975.1">
    <property type="nucleotide sequence ID" value="NZ_RZNC01000006.1"/>
</dbReference>
<reference evidence="2 3" key="1">
    <citation type="submission" date="2018-12" db="EMBL/GenBank/DDBJ databases">
        <authorList>
            <person name="Li F."/>
        </authorList>
    </citation>
    <scope>NUCLEOTIDE SEQUENCE [LARGE SCALE GENOMIC DNA]</scope>
    <source>
        <strain evidence="2 3">8H24J-4-2</strain>
    </source>
</reference>
<keyword evidence="3" id="KW-1185">Reference proteome</keyword>
<proteinExistence type="predicted"/>
<comment type="caution">
    <text evidence="2">The sequence shown here is derived from an EMBL/GenBank/DDBJ whole genome shotgun (WGS) entry which is preliminary data.</text>
</comment>
<sequence length="224" mass="24797">MHEVPGASARDLPAPPSPEEVAARFGRSVFGLVPQPHLRELDILSTVATGQELTEVSVSYSFLAEPGDTTDPRNLVPTVRDIDGWLEKAERDRQPEWFVRSLQSMRFPMMWEAARTASREDPWGTPIAERLAAHMDHVLINTADERRRRDGGSVIPFLDVGVSAAHARPTTVAVDGSERTGIRIDTDPTVIGWAIEVDDSLVSIVLDRDRAERLDVALVTRWGS</sequence>